<organism evidence="1 2">
    <name type="scientific">candidate division WOR-3 bacterium 4484_18</name>
    <dbReference type="NCBI Taxonomy" id="2020626"/>
    <lineage>
        <taxon>Bacteria</taxon>
        <taxon>Bacteria division WOR-3</taxon>
    </lineage>
</organism>
<evidence type="ECO:0000313" key="1">
    <source>
        <dbReference type="EMBL" id="OYV02548.1"/>
    </source>
</evidence>
<evidence type="ECO:0000313" key="2">
    <source>
        <dbReference type="Proteomes" id="UP000216312"/>
    </source>
</evidence>
<sequence length="147" mass="17029">MGCKGRRCALREGTWVRYRMGDEEMKWQVLKLTEESLRIRGVLGDGLKLNASYVRDTIGQWMLTELWLIEGDDSIAMKATGWLDMFDFDPDYDTSTLVRREVVRVDGKKLRLLVYPDVIKSPDIPIFGIYWARIGGDTLKLLDFGYK</sequence>
<proteinExistence type="predicted"/>
<gene>
    <name evidence="1" type="ORF">CGW93_04945</name>
</gene>
<dbReference type="AlphaFoldDB" id="A0A257LS90"/>
<accession>A0A257LS90</accession>
<comment type="caution">
    <text evidence="1">The sequence shown here is derived from an EMBL/GenBank/DDBJ whole genome shotgun (WGS) entry which is preliminary data.</text>
</comment>
<dbReference type="Proteomes" id="UP000216312">
    <property type="component" value="Unassembled WGS sequence"/>
</dbReference>
<protein>
    <submittedName>
        <fullName evidence="1">Uncharacterized protein</fullName>
    </submittedName>
</protein>
<dbReference type="EMBL" id="NMUJ01000077">
    <property type="protein sequence ID" value="OYV02548.1"/>
    <property type="molecule type" value="Genomic_DNA"/>
</dbReference>
<name>A0A257LS90_UNCW3</name>
<reference evidence="2" key="1">
    <citation type="submission" date="2017-07" db="EMBL/GenBank/DDBJ databases">
        <title>Novel pathways for hydrocarbon cycling and metabolic interdependencies in hydrothermal sediment communities.</title>
        <authorList>
            <person name="Dombrowski N."/>
            <person name="Seitz K."/>
            <person name="Teske A."/>
            <person name="Baker B."/>
        </authorList>
    </citation>
    <scope>NUCLEOTIDE SEQUENCE [LARGE SCALE GENOMIC DNA]</scope>
</reference>